<accession>A0A150MAD9</accession>
<keyword evidence="7" id="KW-1185">Reference proteome</keyword>
<dbReference type="PANTHER" id="PTHR31157">
    <property type="entry name" value="SCP DOMAIN-CONTAINING PROTEIN"/>
    <property type="match status" value="1"/>
</dbReference>
<dbReference type="SUPFAM" id="SSF55797">
    <property type="entry name" value="PR-1-like"/>
    <property type="match status" value="1"/>
</dbReference>
<dbReference type="PANTHER" id="PTHR31157:SF26">
    <property type="entry name" value="SCP-LIKE EXTRACELLULAR PROTEIN"/>
    <property type="match status" value="1"/>
</dbReference>
<proteinExistence type="predicted"/>
<dbReference type="Proteomes" id="UP000773850">
    <property type="component" value="Unassembled WGS sequence"/>
</dbReference>
<comment type="caution">
    <text evidence="5">The sequence shown here is derived from an EMBL/GenBank/DDBJ whole genome shotgun (WGS) entry which is preliminary data.</text>
</comment>
<feature type="transmembrane region" description="Helical" evidence="1">
    <location>
        <begin position="44"/>
        <end position="61"/>
    </location>
</feature>
<evidence type="ECO:0000313" key="4">
    <source>
        <dbReference type="EMBL" id="KAF6512052.1"/>
    </source>
</evidence>
<evidence type="ECO:0000259" key="2">
    <source>
        <dbReference type="Pfam" id="PF00188"/>
    </source>
</evidence>
<gene>
    <name evidence="5" type="ORF">B4109_0851</name>
    <name evidence="4" type="ORF">GS8_351</name>
</gene>
<reference evidence="5 6" key="1">
    <citation type="submission" date="2016-01" db="EMBL/GenBank/DDBJ databases">
        <title>Draft Genome Sequences of Seven Thermophilic Sporeformers Isolated from Foods.</title>
        <authorList>
            <person name="Berendsen E.M."/>
            <person name="Wells-Bennik M.H."/>
            <person name="Krawcyk A.O."/>
            <person name="De Jong A."/>
            <person name="Holsappel S."/>
            <person name="Eijlander R.T."/>
            <person name="Kuipers O.P."/>
        </authorList>
    </citation>
    <scope>NUCLEOTIDE SEQUENCE [LARGE SCALE GENOMIC DNA]</scope>
    <source>
        <strain evidence="5 6">B4109</strain>
    </source>
</reference>
<evidence type="ECO:0000313" key="6">
    <source>
        <dbReference type="Proteomes" id="UP000075424"/>
    </source>
</evidence>
<keyword evidence="1" id="KW-1133">Transmembrane helix</keyword>
<evidence type="ECO:0000313" key="5">
    <source>
        <dbReference type="EMBL" id="KYD21305.1"/>
    </source>
</evidence>
<name>A0A150MAD9_GEOSE</name>
<evidence type="ECO:0000313" key="7">
    <source>
        <dbReference type="Proteomes" id="UP000773850"/>
    </source>
</evidence>
<reference evidence="4 7" key="2">
    <citation type="submission" date="2016-03" db="EMBL/GenBank/DDBJ databases">
        <title>Spore heat resistance.</title>
        <authorList>
            <person name="Boekhorst J."/>
            <person name="Berendsen E.M."/>
            <person name="Wells-Bennik M.H."/>
            <person name="Kuipers O.P."/>
        </authorList>
    </citation>
    <scope>NUCLEOTIDE SEQUENCE [LARGE SCALE GENOMIC DNA]</scope>
    <source>
        <strain evidence="4 7">GS8</strain>
    </source>
</reference>
<evidence type="ECO:0000256" key="1">
    <source>
        <dbReference type="SAM" id="Phobius"/>
    </source>
</evidence>
<dbReference type="Pfam" id="PF14504">
    <property type="entry name" value="CAP_assoc_N"/>
    <property type="match status" value="1"/>
</dbReference>
<dbReference type="EMBL" id="LQYV01000135">
    <property type="protein sequence ID" value="KYD21305.1"/>
    <property type="molecule type" value="Genomic_DNA"/>
</dbReference>
<feature type="domain" description="CAP-associated" evidence="3">
    <location>
        <begin position="93"/>
        <end position="232"/>
    </location>
</feature>
<dbReference type="Gene3D" id="3.40.33.10">
    <property type="entry name" value="CAP"/>
    <property type="match status" value="1"/>
</dbReference>
<dbReference type="InterPro" id="IPR014044">
    <property type="entry name" value="CAP_dom"/>
</dbReference>
<dbReference type="CDD" id="cd05379">
    <property type="entry name" value="CAP_bacterial"/>
    <property type="match status" value="1"/>
</dbReference>
<keyword evidence="1" id="KW-0472">Membrane</keyword>
<dbReference type="Pfam" id="PF00188">
    <property type="entry name" value="CAP"/>
    <property type="match status" value="1"/>
</dbReference>
<sequence>MTEYGQTLFLEGKGGLFGRPFFLPVKNGYNGNKEIVAESGSCRVKWFFLFLFLLIGFYYFVPSPPPQSPPEQPKTNGYTLKEPKATAGVAVLIGRPAQEAEKQFGAPDRIDPSAYGYDWWVYSRRPESYFQIGVLGGKIVTALVGGEKVNVEPFAIGQRLQTIFQTMPVLSNIKITLNSGTYRFELSEQDYSSRPVVKVGEAYAQLYIDRFTGRVAAVRLMDAETFVKLRPYELVYRGRLPAATPLSEKEQRQVDAANAKQIFDWTNLIRRRHELPPLVWDSKAAMAAAKHSQDMHDHQFFSHESPQYGDLSKRLGALGVSFQLAGENIAAHQVDGVEATVGWLNSQKHREIMLNAEFTHLGVGVYADYYTQNFLTPL</sequence>
<dbReference type="PATRIC" id="fig|1422.18.peg.1652"/>
<dbReference type="InterPro" id="IPR035940">
    <property type="entry name" value="CAP_sf"/>
</dbReference>
<keyword evidence="1" id="KW-0812">Transmembrane</keyword>
<dbReference type="EMBL" id="LUCS01000009">
    <property type="protein sequence ID" value="KAF6512052.1"/>
    <property type="molecule type" value="Genomic_DNA"/>
</dbReference>
<evidence type="ECO:0000259" key="3">
    <source>
        <dbReference type="Pfam" id="PF14504"/>
    </source>
</evidence>
<dbReference type="Proteomes" id="UP000075424">
    <property type="component" value="Unassembled WGS sequence"/>
</dbReference>
<feature type="domain" description="SCP" evidence="2">
    <location>
        <begin position="266"/>
        <end position="373"/>
    </location>
</feature>
<organism evidence="5 6">
    <name type="scientific">Geobacillus stearothermophilus</name>
    <name type="common">Bacillus stearothermophilus</name>
    <dbReference type="NCBI Taxonomy" id="1422"/>
    <lineage>
        <taxon>Bacteria</taxon>
        <taxon>Bacillati</taxon>
        <taxon>Bacillota</taxon>
        <taxon>Bacilli</taxon>
        <taxon>Bacillales</taxon>
        <taxon>Anoxybacillaceae</taxon>
        <taxon>Geobacillus</taxon>
    </lineage>
</organism>
<protein>
    <submittedName>
        <fullName evidence="4">Allergen V5/Tpx-1 related</fullName>
    </submittedName>
</protein>
<dbReference type="InterPro" id="IPR029410">
    <property type="entry name" value="CAP_assoc"/>
</dbReference>
<dbReference type="AlphaFoldDB" id="A0A150MAD9"/>